<gene>
    <name evidence="3" type="ORF">BUL40_04665</name>
</gene>
<dbReference type="Pfam" id="PF00293">
    <property type="entry name" value="NUDIX"/>
    <property type="match status" value="1"/>
</dbReference>
<dbReference type="InterPro" id="IPR054105">
    <property type="entry name" value="WHD_NrtR"/>
</dbReference>
<dbReference type="Gene3D" id="3.90.79.10">
    <property type="entry name" value="Nucleoside Triphosphate Pyrophosphohydrolase"/>
    <property type="match status" value="1"/>
</dbReference>
<dbReference type="PANTHER" id="PTHR43736:SF4">
    <property type="entry name" value="SLR1690 PROTEIN"/>
    <property type="match status" value="1"/>
</dbReference>
<evidence type="ECO:0000256" key="1">
    <source>
        <dbReference type="ARBA" id="ARBA00022801"/>
    </source>
</evidence>
<protein>
    <submittedName>
        <fullName evidence="3">NUDIX hydrolase</fullName>
    </submittedName>
</protein>
<name>A0A1V6LUS6_9FLAO</name>
<dbReference type="PROSITE" id="PS51462">
    <property type="entry name" value="NUDIX"/>
    <property type="match status" value="1"/>
</dbReference>
<dbReference type="Gene3D" id="1.10.10.10">
    <property type="entry name" value="Winged helix-like DNA-binding domain superfamily/Winged helix DNA-binding domain"/>
    <property type="match status" value="1"/>
</dbReference>
<dbReference type="InterPro" id="IPR015797">
    <property type="entry name" value="NUDIX_hydrolase-like_dom_sf"/>
</dbReference>
<accession>A0A1V6LUS6</accession>
<dbReference type="PROSITE" id="PS00893">
    <property type="entry name" value="NUDIX_BOX"/>
    <property type="match status" value="1"/>
</dbReference>
<dbReference type="PANTHER" id="PTHR43736">
    <property type="entry name" value="ADP-RIBOSE PYROPHOSPHATASE"/>
    <property type="match status" value="1"/>
</dbReference>
<proteinExistence type="predicted"/>
<organism evidence="3 4">
    <name type="scientific">Croceivirga radicis</name>
    <dbReference type="NCBI Taxonomy" id="1929488"/>
    <lineage>
        <taxon>Bacteria</taxon>
        <taxon>Pseudomonadati</taxon>
        <taxon>Bacteroidota</taxon>
        <taxon>Flavobacteriia</taxon>
        <taxon>Flavobacteriales</taxon>
        <taxon>Flavobacteriaceae</taxon>
        <taxon>Croceivirga</taxon>
    </lineage>
</organism>
<dbReference type="InterPro" id="IPR020084">
    <property type="entry name" value="NUDIX_hydrolase_CS"/>
</dbReference>
<dbReference type="SUPFAM" id="SSF55811">
    <property type="entry name" value="Nudix"/>
    <property type="match status" value="1"/>
</dbReference>
<feature type="domain" description="Nudix hydrolase" evidence="2">
    <location>
        <begin position="5"/>
        <end position="137"/>
    </location>
</feature>
<dbReference type="InterPro" id="IPR000086">
    <property type="entry name" value="NUDIX_hydrolase_dom"/>
</dbReference>
<dbReference type="Pfam" id="PF21906">
    <property type="entry name" value="WHD_NrtR"/>
    <property type="match status" value="1"/>
</dbReference>
<sequence length="228" mass="26234">MISQNIKVAVDAVVFGYVERQLQLLLIKQKYGSEKNKWALPGGFVLDHEDLDTAVTRELKEETGITLAYLEQLYTFGAVKRDNRQRVVSIAYLGLINPKKFKLTASTDALEVGWFAIDALPPLAFDHQEIVAKGLERLQNKISYKPIGFELLNTEFPFSNIENLYQTILNKPIDRRNFRKKLMSFGILEETDKISKPESGRPAKLFRFNTKKYKALEQKGFHFEIKFA</sequence>
<evidence type="ECO:0000259" key="2">
    <source>
        <dbReference type="PROSITE" id="PS51462"/>
    </source>
</evidence>
<dbReference type="SUPFAM" id="SSF46785">
    <property type="entry name" value="Winged helix' DNA-binding domain"/>
    <property type="match status" value="1"/>
</dbReference>
<evidence type="ECO:0000313" key="4">
    <source>
        <dbReference type="Proteomes" id="UP000191680"/>
    </source>
</evidence>
<dbReference type="AlphaFoldDB" id="A0A1V6LUS6"/>
<dbReference type="Proteomes" id="UP000191680">
    <property type="component" value="Unassembled WGS sequence"/>
</dbReference>
<dbReference type="EMBL" id="MTBC01000002">
    <property type="protein sequence ID" value="OQD43899.1"/>
    <property type="molecule type" value="Genomic_DNA"/>
</dbReference>
<comment type="caution">
    <text evidence="3">The sequence shown here is derived from an EMBL/GenBank/DDBJ whole genome shotgun (WGS) entry which is preliminary data.</text>
</comment>
<keyword evidence="4" id="KW-1185">Reference proteome</keyword>
<dbReference type="CDD" id="cd18873">
    <property type="entry name" value="NUDIX_NadM_like"/>
    <property type="match status" value="1"/>
</dbReference>
<dbReference type="GO" id="GO:0016787">
    <property type="term" value="F:hydrolase activity"/>
    <property type="evidence" value="ECO:0007669"/>
    <property type="project" value="UniProtKB-KW"/>
</dbReference>
<dbReference type="InterPro" id="IPR036390">
    <property type="entry name" value="WH_DNA-bd_sf"/>
</dbReference>
<evidence type="ECO:0000313" key="3">
    <source>
        <dbReference type="EMBL" id="OQD43899.1"/>
    </source>
</evidence>
<reference evidence="3 4" key="1">
    <citation type="submission" date="2016-12" db="EMBL/GenBank/DDBJ databases">
        <authorList>
            <person name="Song W.-J."/>
            <person name="Kurnit D.M."/>
        </authorList>
    </citation>
    <scope>NUCLEOTIDE SEQUENCE [LARGE SCALE GENOMIC DNA]</scope>
    <source>
        <strain evidence="3 4">HSG9</strain>
    </source>
</reference>
<dbReference type="RefSeq" id="WP_080318264.1">
    <property type="nucleotide sequence ID" value="NZ_MTBC01000002.1"/>
</dbReference>
<keyword evidence="1 3" id="KW-0378">Hydrolase</keyword>
<dbReference type="InterPro" id="IPR036388">
    <property type="entry name" value="WH-like_DNA-bd_sf"/>
</dbReference>
<dbReference type="OrthoDB" id="9786141at2"/>